<dbReference type="STRING" id="52694.ACWI_24210"/>
<evidence type="ECO:0000313" key="5">
    <source>
        <dbReference type="EMBL" id="OFV70216.1"/>
    </source>
</evidence>
<organism evidence="5 6">
    <name type="scientific">Acetobacterium wieringae</name>
    <dbReference type="NCBI Taxonomy" id="52694"/>
    <lineage>
        <taxon>Bacteria</taxon>
        <taxon>Bacillati</taxon>
        <taxon>Bacillota</taxon>
        <taxon>Clostridia</taxon>
        <taxon>Eubacteriales</taxon>
        <taxon>Eubacteriaceae</taxon>
        <taxon>Acetobacterium</taxon>
    </lineage>
</organism>
<evidence type="ECO:0000259" key="4">
    <source>
        <dbReference type="PROSITE" id="PS01124"/>
    </source>
</evidence>
<dbReference type="Gene3D" id="1.10.10.60">
    <property type="entry name" value="Homeodomain-like"/>
    <property type="match status" value="2"/>
</dbReference>
<dbReference type="AlphaFoldDB" id="A0A1F2PHM4"/>
<dbReference type="SUPFAM" id="SSF46689">
    <property type="entry name" value="Homeodomain-like"/>
    <property type="match status" value="2"/>
</dbReference>
<evidence type="ECO:0000256" key="3">
    <source>
        <dbReference type="ARBA" id="ARBA00023163"/>
    </source>
</evidence>
<keyword evidence="3" id="KW-0804">Transcription</keyword>
<dbReference type="PROSITE" id="PS01124">
    <property type="entry name" value="HTH_ARAC_FAMILY_2"/>
    <property type="match status" value="1"/>
</dbReference>
<dbReference type="EMBL" id="LKEU01000033">
    <property type="protein sequence ID" value="OFV70216.1"/>
    <property type="molecule type" value="Genomic_DNA"/>
</dbReference>
<gene>
    <name evidence="5" type="primary">marA</name>
    <name evidence="5" type="ORF">ACWI_24210</name>
</gene>
<evidence type="ECO:0000256" key="2">
    <source>
        <dbReference type="ARBA" id="ARBA00023125"/>
    </source>
</evidence>
<protein>
    <submittedName>
        <fullName evidence="5">Multiple antibiotic resistance protein MarA</fullName>
    </submittedName>
</protein>
<keyword evidence="2" id="KW-0238">DNA-binding</keyword>
<feature type="domain" description="HTH araC/xylS-type" evidence="4">
    <location>
        <begin position="9"/>
        <end position="107"/>
    </location>
</feature>
<dbReference type="Pfam" id="PF12833">
    <property type="entry name" value="HTH_18"/>
    <property type="match status" value="1"/>
</dbReference>
<dbReference type="InterPro" id="IPR018060">
    <property type="entry name" value="HTH_AraC"/>
</dbReference>
<dbReference type="OrthoDB" id="9801123at2"/>
<evidence type="ECO:0000256" key="1">
    <source>
        <dbReference type="ARBA" id="ARBA00023015"/>
    </source>
</evidence>
<dbReference type="Gene3D" id="3.20.80.10">
    <property type="entry name" value="Regulatory factor, effector binding domain"/>
    <property type="match status" value="1"/>
</dbReference>
<dbReference type="SUPFAM" id="SSF55136">
    <property type="entry name" value="Probable bacterial effector-binding domain"/>
    <property type="match status" value="1"/>
</dbReference>
<evidence type="ECO:0000313" key="6">
    <source>
        <dbReference type="Proteomes" id="UP000176244"/>
    </source>
</evidence>
<dbReference type="GO" id="GO:0043565">
    <property type="term" value="F:sequence-specific DNA binding"/>
    <property type="evidence" value="ECO:0007669"/>
    <property type="project" value="InterPro"/>
</dbReference>
<dbReference type="GO" id="GO:0003700">
    <property type="term" value="F:DNA-binding transcription factor activity"/>
    <property type="evidence" value="ECO:0007669"/>
    <property type="project" value="InterPro"/>
</dbReference>
<dbReference type="PANTHER" id="PTHR47504:SF5">
    <property type="entry name" value="RIGHT ORIGIN-BINDING PROTEIN"/>
    <property type="match status" value="1"/>
</dbReference>
<dbReference type="InterPro" id="IPR018062">
    <property type="entry name" value="HTH_AraC-typ_CS"/>
</dbReference>
<keyword evidence="1" id="KW-0805">Transcription regulation</keyword>
<proteinExistence type="predicted"/>
<reference evidence="5 6" key="1">
    <citation type="submission" date="2015-09" db="EMBL/GenBank/DDBJ databases">
        <title>Genome sequence of Acetobacterium wieringae DSM 1911.</title>
        <authorList>
            <person name="Poehlein A."/>
            <person name="Bengelsdorf F.R."/>
            <person name="Schiel-Bengelsdorf B."/>
            <person name="Duerre P."/>
            <person name="Daniel R."/>
        </authorList>
    </citation>
    <scope>NUCLEOTIDE SEQUENCE [LARGE SCALE GENOMIC DNA]</scope>
    <source>
        <strain evidence="5 6">DSM 1911</strain>
    </source>
</reference>
<dbReference type="InterPro" id="IPR050959">
    <property type="entry name" value="MarA-like"/>
</dbReference>
<dbReference type="Pfam" id="PF14526">
    <property type="entry name" value="Cass2"/>
    <property type="match status" value="1"/>
</dbReference>
<accession>A0A1F2PHM4</accession>
<dbReference type="PROSITE" id="PS00041">
    <property type="entry name" value="HTH_ARAC_FAMILY_1"/>
    <property type="match status" value="1"/>
</dbReference>
<dbReference type="Proteomes" id="UP000176244">
    <property type="component" value="Unassembled WGS sequence"/>
</dbReference>
<name>A0A1F2PHM4_9FIRM</name>
<dbReference type="InterPro" id="IPR011256">
    <property type="entry name" value="Reg_factor_effector_dom_sf"/>
</dbReference>
<sequence length="288" mass="33566">MNRYVSLINETVDYIEKNITRALTLEELAEHFYVSAFHFNRIFKTVVGISLKQYILGRKLTQSLERLDHRDAAVIDVAYDFGFEYPEVYSRAFKKQFGISPSVYKKEKNAGVRVEKIAVVERDIINYKGTLVLKESFVYRQAIPLQGRSIEVNRGDESFAVDLNRFGSQFLTETGQYEGLDHNCFFTIVNCHGSEDEGYTVFYGKQTESNNFDQRLTVRIIPEGWYMSFTYRGDMFNIGETFEEDLYRLIMIKEIEIKPIGIGMINIYRADYFQTNAVEILIPVKKRL</sequence>
<comment type="caution">
    <text evidence="5">The sequence shown here is derived from an EMBL/GenBank/DDBJ whole genome shotgun (WGS) entry which is preliminary data.</text>
</comment>
<dbReference type="InterPro" id="IPR029441">
    <property type="entry name" value="Cass2"/>
</dbReference>
<dbReference type="RefSeq" id="WP_070371693.1">
    <property type="nucleotide sequence ID" value="NZ_LKEU01000033.1"/>
</dbReference>
<dbReference type="PANTHER" id="PTHR47504">
    <property type="entry name" value="RIGHT ORIGIN-BINDING PROTEIN"/>
    <property type="match status" value="1"/>
</dbReference>
<dbReference type="SMART" id="SM00342">
    <property type="entry name" value="HTH_ARAC"/>
    <property type="match status" value="1"/>
</dbReference>
<dbReference type="InterPro" id="IPR009057">
    <property type="entry name" value="Homeodomain-like_sf"/>
</dbReference>